<evidence type="ECO:0000313" key="2">
    <source>
        <dbReference type="EMBL" id="RMZ98691.1"/>
    </source>
</evidence>
<evidence type="ECO:0008006" key="4">
    <source>
        <dbReference type="Google" id="ProtNLM"/>
    </source>
</evidence>
<protein>
    <recommendedName>
        <fullName evidence="4">BED-type domain-containing protein</fullName>
    </recommendedName>
</protein>
<organism evidence="2 3">
    <name type="scientific">Brachionus plicatilis</name>
    <name type="common">Marine rotifer</name>
    <name type="synonym">Brachionus muelleri</name>
    <dbReference type="NCBI Taxonomy" id="10195"/>
    <lineage>
        <taxon>Eukaryota</taxon>
        <taxon>Metazoa</taxon>
        <taxon>Spiralia</taxon>
        <taxon>Gnathifera</taxon>
        <taxon>Rotifera</taxon>
        <taxon>Eurotatoria</taxon>
        <taxon>Monogononta</taxon>
        <taxon>Pseudotrocha</taxon>
        <taxon>Ploima</taxon>
        <taxon>Brachionidae</taxon>
        <taxon>Brachionus</taxon>
    </lineage>
</organism>
<dbReference type="Proteomes" id="UP000276133">
    <property type="component" value="Unassembled WGS sequence"/>
</dbReference>
<proteinExistence type="predicted"/>
<feature type="region of interest" description="Disordered" evidence="1">
    <location>
        <begin position="1"/>
        <end position="23"/>
    </location>
</feature>
<dbReference type="AlphaFoldDB" id="A0A3M7PHT7"/>
<reference evidence="2 3" key="1">
    <citation type="journal article" date="2018" name="Sci. Rep.">
        <title>Genomic signatures of local adaptation to the degree of environmental predictability in rotifers.</title>
        <authorList>
            <person name="Franch-Gras L."/>
            <person name="Hahn C."/>
            <person name="Garcia-Roger E.M."/>
            <person name="Carmona M.J."/>
            <person name="Serra M."/>
            <person name="Gomez A."/>
        </authorList>
    </citation>
    <scope>NUCLEOTIDE SEQUENCE [LARGE SCALE GENOMIC DNA]</scope>
    <source>
        <strain evidence="2">HYR1</strain>
    </source>
</reference>
<accession>A0A3M7PHT7</accession>
<keyword evidence="3" id="KW-1185">Reference proteome</keyword>
<sequence>MVYHLHSMKAEMPPNKESTPVSCAKKTNSIEPRSWLWFSIYATKLNANLAKCNLCSLPITVNIYNSSTTEIYKHLSIKNGINENK</sequence>
<dbReference type="EMBL" id="REGN01010618">
    <property type="protein sequence ID" value="RMZ98691.1"/>
    <property type="molecule type" value="Genomic_DNA"/>
</dbReference>
<evidence type="ECO:0000313" key="3">
    <source>
        <dbReference type="Proteomes" id="UP000276133"/>
    </source>
</evidence>
<gene>
    <name evidence="2" type="ORF">BpHYR1_019158</name>
</gene>
<comment type="caution">
    <text evidence="2">The sequence shown here is derived from an EMBL/GenBank/DDBJ whole genome shotgun (WGS) entry which is preliminary data.</text>
</comment>
<evidence type="ECO:0000256" key="1">
    <source>
        <dbReference type="SAM" id="MobiDB-lite"/>
    </source>
</evidence>
<name>A0A3M7PHT7_BRAPC</name>
<dbReference type="OrthoDB" id="10226763at2759"/>